<sequence>MASTSVAVARTAVDSVVTVHPPASSFAALLRRSRFATFDPKIRQTYSTPPSHAARGSWGLKRPLALRRRNAFISLSAPFEDRAQFIEWDKAEDEVRFIRRFEEMQVRPRMVHRTPWSRTVGLKNSTNWLIDSEFAHRHEGPEAEEPNALLLAQEIDPEEAEKIQKSRNARSALQKNEHIDASLSDLGNSGQGGYGKRRAITTTATSHKRVSPNVDAMLPHEFEAYVRRIRLLRPQFKEFLQSQVVEGKRTLEKLTKDLQAVEREAATDQRKKLDIANLRSAIAKARRDALHPSTNLYQIVQMPNVSYHRRFIEACAESQFADISNSNGVVIEQRPHPVGGLLYSHPSLLHSQIFSSPQPGIILQTLPEQSGKQGSTYVASFGGFTPTVVEQHRGDKIPLLNHHSSEGIRRENIKRSVAKMRLHPGSVGVEQPPKSVADDPSLTTGLKDVKISSQAMVAGSRVMFSQSNPYKPGSMEYVALVPVKDKGAASKGPILSSIARNARRAQVDVRTNTRGNFARWRKNQPPVSSANLFKTLTDLTKFGNDAEGN</sequence>
<proteinExistence type="predicted"/>
<dbReference type="PANTHER" id="PTHR28058:SF1">
    <property type="entry name" value="SMALL RIBOSOMAL SUBUNIT PROTEIN BS1M"/>
    <property type="match status" value="1"/>
</dbReference>
<dbReference type="AlphaFoldDB" id="A0A8H5HT17"/>
<dbReference type="Pfam" id="PF11709">
    <property type="entry name" value="Mit_ribos_Mrp51"/>
    <property type="match status" value="1"/>
</dbReference>
<feature type="coiled-coil region" evidence="1">
    <location>
        <begin position="237"/>
        <end position="271"/>
    </location>
</feature>
<gene>
    <name evidence="2" type="ORF">D9757_005114</name>
</gene>
<protein>
    <submittedName>
        <fullName evidence="2">Uncharacterized protein</fullName>
    </submittedName>
</protein>
<keyword evidence="1" id="KW-0175">Coiled coil</keyword>
<dbReference type="Proteomes" id="UP000518752">
    <property type="component" value="Unassembled WGS sequence"/>
</dbReference>
<dbReference type="InterPro" id="IPR016712">
    <property type="entry name" value="Rbsml_bS1m-like"/>
</dbReference>
<reference evidence="2 3" key="1">
    <citation type="journal article" date="2020" name="ISME J.">
        <title>Uncovering the hidden diversity of litter-decomposition mechanisms in mushroom-forming fungi.</title>
        <authorList>
            <person name="Floudas D."/>
            <person name="Bentzer J."/>
            <person name="Ahren D."/>
            <person name="Johansson T."/>
            <person name="Persson P."/>
            <person name="Tunlid A."/>
        </authorList>
    </citation>
    <scope>NUCLEOTIDE SEQUENCE [LARGE SCALE GENOMIC DNA]</scope>
    <source>
        <strain evidence="2 3">CBS 406.79</strain>
    </source>
</reference>
<evidence type="ECO:0000313" key="2">
    <source>
        <dbReference type="EMBL" id="KAF5388938.1"/>
    </source>
</evidence>
<dbReference type="OrthoDB" id="2735536at2759"/>
<evidence type="ECO:0000256" key="1">
    <source>
        <dbReference type="SAM" id="Coils"/>
    </source>
</evidence>
<organism evidence="2 3">
    <name type="scientific">Collybiopsis confluens</name>
    <dbReference type="NCBI Taxonomy" id="2823264"/>
    <lineage>
        <taxon>Eukaryota</taxon>
        <taxon>Fungi</taxon>
        <taxon>Dikarya</taxon>
        <taxon>Basidiomycota</taxon>
        <taxon>Agaricomycotina</taxon>
        <taxon>Agaricomycetes</taxon>
        <taxon>Agaricomycetidae</taxon>
        <taxon>Agaricales</taxon>
        <taxon>Marasmiineae</taxon>
        <taxon>Omphalotaceae</taxon>
        <taxon>Collybiopsis</taxon>
    </lineage>
</organism>
<evidence type="ECO:0000313" key="3">
    <source>
        <dbReference type="Proteomes" id="UP000518752"/>
    </source>
</evidence>
<dbReference type="PANTHER" id="PTHR28058">
    <property type="entry name" value="37S RIBOSOMAL PROTEIN MRP51, MITOCHONDRIAL"/>
    <property type="match status" value="1"/>
</dbReference>
<accession>A0A8H5HT17</accession>
<comment type="caution">
    <text evidence="2">The sequence shown here is derived from an EMBL/GenBank/DDBJ whole genome shotgun (WGS) entry which is preliminary data.</text>
</comment>
<dbReference type="EMBL" id="JAACJN010000025">
    <property type="protein sequence ID" value="KAF5388938.1"/>
    <property type="molecule type" value="Genomic_DNA"/>
</dbReference>
<keyword evidence="3" id="KW-1185">Reference proteome</keyword>
<name>A0A8H5HT17_9AGAR</name>